<dbReference type="EMBL" id="JRUQ01000045">
    <property type="protein sequence ID" value="KGT91532.1"/>
    <property type="molecule type" value="Genomic_DNA"/>
</dbReference>
<name>A0A0A3YXJ6_9GAMM</name>
<evidence type="ECO:0000313" key="2">
    <source>
        <dbReference type="EMBL" id="KGT91532.1"/>
    </source>
</evidence>
<keyword evidence="3" id="KW-1185">Reference proteome</keyword>
<feature type="non-terminal residue" evidence="2">
    <location>
        <position position="1"/>
    </location>
</feature>
<dbReference type="PANTHER" id="PTHR36251">
    <property type="entry name" value="FELS-1 PROPHAGE HOST SPECIFICITY PROTEIN-RELATED"/>
    <property type="match status" value="1"/>
</dbReference>
<gene>
    <name evidence="2" type="ORF">NG99_16010</name>
</gene>
<protein>
    <recommendedName>
        <fullName evidence="1">Tip attachment protein J central straight fiber domain-containing protein</fullName>
    </recommendedName>
</protein>
<dbReference type="eggNOG" id="COG4733">
    <property type="taxonomic scope" value="Bacteria"/>
</dbReference>
<dbReference type="OrthoDB" id="109844at2"/>
<dbReference type="STRING" id="371042.NG99_16010"/>
<evidence type="ECO:0000259" key="1">
    <source>
        <dbReference type="Pfam" id="PF09327"/>
    </source>
</evidence>
<dbReference type="AlphaFoldDB" id="A0A0A3YXJ6"/>
<dbReference type="InterPro" id="IPR015406">
    <property type="entry name" value="GpJ_CSF"/>
</dbReference>
<feature type="domain" description="Tip attachment protein J central straight fiber" evidence="1">
    <location>
        <begin position="6"/>
        <end position="89"/>
    </location>
</feature>
<dbReference type="Proteomes" id="UP000030351">
    <property type="component" value="Unassembled WGS sequence"/>
</dbReference>
<sequence>LFNHYNANQFVLMSGSGTTQYSPFAVVNGQVFISDAFIQDGTITNAKIGSYIQSNNYVAGSTGWKLDKGGTFENYGSDGDGAMKQTNTTISVRDSAGVLRFQAGKITGVF</sequence>
<proteinExistence type="predicted"/>
<organism evidence="2 3">
    <name type="scientific">Erwinia typographi</name>
    <dbReference type="NCBI Taxonomy" id="371042"/>
    <lineage>
        <taxon>Bacteria</taxon>
        <taxon>Pseudomonadati</taxon>
        <taxon>Pseudomonadota</taxon>
        <taxon>Gammaproteobacteria</taxon>
        <taxon>Enterobacterales</taxon>
        <taxon>Erwiniaceae</taxon>
        <taxon>Erwinia</taxon>
    </lineage>
</organism>
<evidence type="ECO:0000313" key="3">
    <source>
        <dbReference type="Proteomes" id="UP000030351"/>
    </source>
</evidence>
<dbReference type="Pfam" id="PF09327">
    <property type="entry name" value="Phage_Tail_Tip"/>
    <property type="match status" value="1"/>
</dbReference>
<dbReference type="InterPro" id="IPR053171">
    <property type="entry name" value="Viral_Tip_Attach_Protein"/>
</dbReference>
<accession>A0A0A3YXJ6</accession>
<dbReference type="RefSeq" id="WP_034895103.1">
    <property type="nucleotide sequence ID" value="NZ_JRUQ01000045.1"/>
</dbReference>
<comment type="caution">
    <text evidence="2">The sequence shown here is derived from an EMBL/GenBank/DDBJ whole genome shotgun (WGS) entry which is preliminary data.</text>
</comment>
<reference evidence="2 3" key="1">
    <citation type="submission" date="2014-10" db="EMBL/GenBank/DDBJ databases">
        <title>Genome sequence of Erwinia typographi M043b.</title>
        <authorList>
            <person name="Chan K.-G."/>
            <person name="Tan W.-S."/>
        </authorList>
    </citation>
    <scope>NUCLEOTIDE SEQUENCE [LARGE SCALE GENOMIC DNA]</scope>
    <source>
        <strain evidence="2 3">M043b</strain>
    </source>
</reference>
<dbReference type="PANTHER" id="PTHR36251:SF2">
    <property type="entry name" value="GIFSY-2 PROPHAGE HOST SPECIFICITY PROTEIN J, PHAGE LAMBDA"/>
    <property type="match status" value="1"/>
</dbReference>